<comment type="caution">
    <text evidence="8">The sequence shown here is derived from an EMBL/GenBank/DDBJ whole genome shotgun (WGS) entry which is preliminary data.</text>
</comment>
<dbReference type="SUPFAM" id="SSF46626">
    <property type="entry name" value="Cytochrome c"/>
    <property type="match status" value="1"/>
</dbReference>
<dbReference type="GO" id="GO:0009055">
    <property type="term" value="F:electron transfer activity"/>
    <property type="evidence" value="ECO:0007669"/>
    <property type="project" value="InterPro"/>
</dbReference>
<evidence type="ECO:0000256" key="2">
    <source>
        <dbReference type="ARBA" id="ARBA00022617"/>
    </source>
</evidence>
<evidence type="ECO:0000256" key="1">
    <source>
        <dbReference type="ARBA" id="ARBA00022448"/>
    </source>
</evidence>
<dbReference type="Pfam" id="PF00034">
    <property type="entry name" value="Cytochrom_C"/>
    <property type="match status" value="1"/>
</dbReference>
<evidence type="ECO:0000259" key="7">
    <source>
        <dbReference type="PROSITE" id="PS51007"/>
    </source>
</evidence>
<keyword evidence="5 6" id="KW-0408">Iron</keyword>
<gene>
    <name evidence="8" type="ORF">H0A36_10210</name>
</gene>
<dbReference type="GO" id="GO:0046872">
    <property type="term" value="F:metal ion binding"/>
    <property type="evidence" value="ECO:0007669"/>
    <property type="project" value="UniProtKB-KW"/>
</dbReference>
<evidence type="ECO:0000313" key="9">
    <source>
        <dbReference type="Proteomes" id="UP000569732"/>
    </source>
</evidence>
<evidence type="ECO:0000313" key="8">
    <source>
        <dbReference type="EMBL" id="NYZ66384.1"/>
    </source>
</evidence>
<keyword evidence="1" id="KW-0813">Transport</keyword>
<evidence type="ECO:0000256" key="3">
    <source>
        <dbReference type="ARBA" id="ARBA00022723"/>
    </source>
</evidence>
<keyword evidence="3 6" id="KW-0479">Metal-binding</keyword>
<evidence type="ECO:0000256" key="6">
    <source>
        <dbReference type="PROSITE-ProRule" id="PRU00433"/>
    </source>
</evidence>
<dbReference type="GO" id="GO:0020037">
    <property type="term" value="F:heme binding"/>
    <property type="evidence" value="ECO:0007669"/>
    <property type="project" value="InterPro"/>
</dbReference>
<dbReference type="PROSITE" id="PS51007">
    <property type="entry name" value="CYTC"/>
    <property type="match status" value="1"/>
</dbReference>
<evidence type="ECO:0000256" key="5">
    <source>
        <dbReference type="ARBA" id="ARBA00023004"/>
    </source>
</evidence>
<dbReference type="PANTHER" id="PTHR33751">
    <property type="entry name" value="CBB3-TYPE CYTOCHROME C OXIDASE SUBUNIT FIXP"/>
    <property type="match status" value="1"/>
</dbReference>
<keyword evidence="9" id="KW-1185">Reference proteome</keyword>
<dbReference type="AlphaFoldDB" id="A0A853I8H6"/>
<name>A0A853I8H6_9GAMM</name>
<feature type="domain" description="Cytochrome c" evidence="7">
    <location>
        <begin position="11"/>
        <end position="92"/>
    </location>
</feature>
<evidence type="ECO:0000256" key="4">
    <source>
        <dbReference type="ARBA" id="ARBA00022982"/>
    </source>
</evidence>
<protein>
    <submittedName>
        <fullName evidence="8">Cytochrome c</fullName>
    </submittedName>
</protein>
<dbReference type="Proteomes" id="UP000569732">
    <property type="component" value="Unassembled WGS sequence"/>
</dbReference>
<keyword evidence="4" id="KW-0249">Electron transport</keyword>
<sequence>MLLPGVSVAAGDPDKGKAKAGVCAACHGKNGVAMVPIYPNLAGQNQAYLESSLKAYRAKQRQGGQAVVMQAQAASLSDEDIANLSAYYSSLQ</sequence>
<organism evidence="8 9">
    <name type="scientific">Spartinivicinus marinus</name>
    <dbReference type="NCBI Taxonomy" id="2994442"/>
    <lineage>
        <taxon>Bacteria</taxon>
        <taxon>Pseudomonadati</taxon>
        <taxon>Pseudomonadota</taxon>
        <taxon>Gammaproteobacteria</taxon>
        <taxon>Oceanospirillales</taxon>
        <taxon>Zooshikellaceae</taxon>
        <taxon>Spartinivicinus</taxon>
    </lineage>
</organism>
<dbReference type="InterPro" id="IPR050597">
    <property type="entry name" value="Cytochrome_c_Oxidase_Subunit"/>
</dbReference>
<dbReference type="Gene3D" id="1.10.760.10">
    <property type="entry name" value="Cytochrome c-like domain"/>
    <property type="match status" value="1"/>
</dbReference>
<dbReference type="PANTHER" id="PTHR33751:SF9">
    <property type="entry name" value="CYTOCHROME C4"/>
    <property type="match status" value="1"/>
</dbReference>
<keyword evidence="2 6" id="KW-0349">Heme</keyword>
<proteinExistence type="predicted"/>
<dbReference type="InterPro" id="IPR009056">
    <property type="entry name" value="Cyt_c-like_dom"/>
</dbReference>
<dbReference type="InterPro" id="IPR036909">
    <property type="entry name" value="Cyt_c-like_dom_sf"/>
</dbReference>
<reference evidence="8 9" key="1">
    <citation type="submission" date="2020-07" db="EMBL/GenBank/DDBJ databases">
        <title>Endozoicomonas sp. nov., isolated from sediment.</title>
        <authorList>
            <person name="Gu T."/>
        </authorList>
    </citation>
    <scope>NUCLEOTIDE SEQUENCE [LARGE SCALE GENOMIC DNA]</scope>
    <source>
        <strain evidence="8 9">SM1973</strain>
    </source>
</reference>
<dbReference type="EMBL" id="JACCKB010000013">
    <property type="protein sequence ID" value="NYZ66384.1"/>
    <property type="molecule type" value="Genomic_DNA"/>
</dbReference>
<accession>A0A853I8H6</accession>